<dbReference type="EMBL" id="JBIMZQ010000013">
    <property type="protein sequence ID" value="KAL3667547.1"/>
    <property type="molecule type" value="Genomic_DNA"/>
</dbReference>
<gene>
    <name evidence="2" type="ORF">V7S43_007101</name>
</gene>
<keyword evidence="3" id="KW-1185">Reference proteome</keyword>
<sequence length="579" mass="65011">MDSGPSLTAVPSSEPSLSNKRVIHWGERLLYSWFKVQLSHHGGKYSLERLLALEEYTRTVSLTRVALVCVGTPLPMMVLVILQELIPLQDPASGSRANYGFWIRVGLLTGVAAHTAAGQAQFLVSRVHFTPTQLALIFCCVATTFPVIMMGAASVLVFPIPFIVISAVPIFYLVMVASFRAVSGPNIFKDMMANTSELWKYVAFIIFQALMMIVYPGYQTIFTAAIGTYYEVPVILLLPVIKMTMKYLFSITTSHVEDLMPEAVIFTAEFFNSLYLATFMQRTSAPATFITMVVIDFCQISVGLYQFHVRTNTIVSRIENIVGVRDQRNVLLSTCLLCRKPGIYQSQIRNGVRVHSHFQHQLQDSSRKLLDSLAGVVTDKAMKYSHSKRFYRKVRFKHQQFSGILTAPRITRSARIQPSIPNTDKASPHTNNIVPVTKSPAQHSLILQETLEALFTSECLVLTEYLESLVPGFYGCFVLVLVCLPNVKYHNDLEGITVENVHTTVEGVFALGVLEIISFIVVAVVLQRNCGVKALYQLAFVLETQRMLIQDKIALWMLMTMAFRVVHFGVDFTFQFAWI</sequence>
<feature type="transmembrane region" description="Helical" evidence="1">
    <location>
        <begin position="65"/>
        <end position="82"/>
    </location>
</feature>
<feature type="transmembrane region" description="Helical" evidence="1">
    <location>
        <begin position="507"/>
        <end position="526"/>
    </location>
</feature>
<feature type="transmembrane region" description="Helical" evidence="1">
    <location>
        <begin position="134"/>
        <end position="152"/>
    </location>
</feature>
<evidence type="ECO:0000313" key="2">
    <source>
        <dbReference type="EMBL" id="KAL3667547.1"/>
    </source>
</evidence>
<accession>A0ABD3FKW8</accession>
<feature type="transmembrane region" description="Helical" evidence="1">
    <location>
        <begin position="221"/>
        <end position="241"/>
    </location>
</feature>
<reference evidence="2 3" key="1">
    <citation type="submission" date="2024-09" db="EMBL/GenBank/DDBJ databases">
        <title>Genome sequencing and assembly of Phytophthora oleae, isolate VK10A, causative agent of rot of olive drupes.</title>
        <authorList>
            <person name="Conti Taguali S."/>
            <person name="Riolo M."/>
            <person name="La Spada F."/>
            <person name="Cacciola S.O."/>
            <person name="Dionisio G."/>
        </authorList>
    </citation>
    <scope>NUCLEOTIDE SEQUENCE [LARGE SCALE GENOMIC DNA]</scope>
    <source>
        <strain evidence="2 3">VK10A</strain>
    </source>
</reference>
<feature type="transmembrane region" description="Helical" evidence="1">
    <location>
        <begin position="158"/>
        <end position="177"/>
    </location>
</feature>
<feature type="transmembrane region" description="Helical" evidence="1">
    <location>
        <begin position="102"/>
        <end position="122"/>
    </location>
</feature>
<proteinExistence type="predicted"/>
<feature type="transmembrane region" description="Helical" evidence="1">
    <location>
        <begin position="469"/>
        <end position="487"/>
    </location>
</feature>
<feature type="transmembrane region" description="Helical" evidence="1">
    <location>
        <begin position="553"/>
        <end position="578"/>
    </location>
</feature>
<dbReference type="Proteomes" id="UP001632037">
    <property type="component" value="Unassembled WGS sequence"/>
</dbReference>
<comment type="caution">
    <text evidence="2">The sequence shown here is derived from an EMBL/GenBank/DDBJ whole genome shotgun (WGS) entry which is preliminary data.</text>
</comment>
<dbReference type="AlphaFoldDB" id="A0ABD3FKW8"/>
<evidence type="ECO:0000313" key="3">
    <source>
        <dbReference type="Proteomes" id="UP001632037"/>
    </source>
</evidence>
<evidence type="ECO:0000256" key="1">
    <source>
        <dbReference type="SAM" id="Phobius"/>
    </source>
</evidence>
<keyword evidence="1" id="KW-0472">Membrane</keyword>
<organism evidence="2 3">
    <name type="scientific">Phytophthora oleae</name>
    <dbReference type="NCBI Taxonomy" id="2107226"/>
    <lineage>
        <taxon>Eukaryota</taxon>
        <taxon>Sar</taxon>
        <taxon>Stramenopiles</taxon>
        <taxon>Oomycota</taxon>
        <taxon>Peronosporomycetes</taxon>
        <taxon>Peronosporales</taxon>
        <taxon>Peronosporaceae</taxon>
        <taxon>Phytophthora</taxon>
    </lineage>
</organism>
<feature type="transmembrane region" description="Helical" evidence="1">
    <location>
        <begin position="198"/>
        <end position="215"/>
    </location>
</feature>
<protein>
    <submittedName>
        <fullName evidence="2">Uncharacterized protein</fullName>
    </submittedName>
</protein>
<keyword evidence="1" id="KW-1133">Transmembrane helix</keyword>
<name>A0ABD3FKW8_9STRA</name>
<keyword evidence="1" id="KW-0812">Transmembrane</keyword>